<dbReference type="Pfam" id="PF21597">
    <property type="entry name" value="TetR_C_43"/>
    <property type="match status" value="1"/>
</dbReference>
<evidence type="ECO:0000256" key="3">
    <source>
        <dbReference type="ARBA" id="ARBA00023163"/>
    </source>
</evidence>
<reference evidence="6 7" key="1">
    <citation type="submission" date="2024-10" db="EMBL/GenBank/DDBJ databases">
        <title>The Natural Products Discovery Center: Release of the First 8490 Sequenced Strains for Exploring Actinobacteria Biosynthetic Diversity.</title>
        <authorList>
            <person name="Kalkreuter E."/>
            <person name="Kautsar S.A."/>
            <person name="Yang D."/>
            <person name="Bader C.D."/>
            <person name="Teijaro C.N."/>
            <person name="Fluegel L."/>
            <person name="Davis C.M."/>
            <person name="Simpson J.R."/>
            <person name="Lauterbach L."/>
            <person name="Steele A.D."/>
            <person name="Gui C."/>
            <person name="Meng S."/>
            <person name="Li G."/>
            <person name="Viehrig K."/>
            <person name="Ye F."/>
            <person name="Su P."/>
            <person name="Kiefer A.F."/>
            <person name="Nichols A."/>
            <person name="Cepeda A.J."/>
            <person name="Yan W."/>
            <person name="Fan B."/>
            <person name="Jiang Y."/>
            <person name="Adhikari A."/>
            <person name="Zheng C.-J."/>
            <person name="Schuster L."/>
            <person name="Cowan T.M."/>
            <person name="Smanski M.J."/>
            <person name="Chevrette M.G."/>
            <person name="De Carvalho L.P.S."/>
            <person name="Shen B."/>
        </authorList>
    </citation>
    <scope>NUCLEOTIDE SEQUENCE [LARGE SCALE GENOMIC DNA]</scope>
    <source>
        <strain evidence="6 7">NPDC006488</strain>
    </source>
</reference>
<dbReference type="PANTHER" id="PTHR30055:SF234">
    <property type="entry name" value="HTH-TYPE TRANSCRIPTIONAL REGULATOR BETI"/>
    <property type="match status" value="1"/>
</dbReference>
<dbReference type="SUPFAM" id="SSF48498">
    <property type="entry name" value="Tetracyclin repressor-like, C-terminal domain"/>
    <property type="match status" value="1"/>
</dbReference>
<dbReference type="PROSITE" id="PS50977">
    <property type="entry name" value="HTH_TETR_2"/>
    <property type="match status" value="1"/>
</dbReference>
<gene>
    <name evidence="6" type="ORF">ACFYNQ_21740</name>
</gene>
<name>A0ABW6M7B4_9ACTN</name>
<dbReference type="Gene3D" id="1.10.357.10">
    <property type="entry name" value="Tetracycline Repressor, domain 2"/>
    <property type="match status" value="1"/>
</dbReference>
<organism evidence="6 7">
    <name type="scientific">Streptomyces hokutonensis</name>
    <dbReference type="NCBI Taxonomy" id="1306990"/>
    <lineage>
        <taxon>Bacteria</taxon>
        <taxon>Bacillati</taxon>
        <taxon>Actinomycetota</taxon>
        <taxon>Actinomycetes</taxon>
        <taxon>Kitasatosporales</taxon>
        <taxon>Streptomycetaceae</taxon>
        <taxon>Streptomyces</taxon>
    </lineage>
</organism>
<feature type="DNA-binding region" description="H-T-H motif" evidence="4">
    <location>
        <begin position="27"/>
        <end position="46"/>
    </location>
</feature>
<evidence type="ECO:0000313" key="6">
    <source>
        <dbReference type="EMBL" id="MFE9601177.1"/>
    </source>
</evidence>
<evidence type="ECO:0000256" key="4">
    <source>
        <dbReference type="PROSITE-ProRule" id="PRU00335"/>
    </source>
</evidence>
<protein>
    <submittedName>
        <fullName evidence="6">TetR/AcrR family transcriptional regulator</fullName>
    </submittedName>
</protein>
<dbReference type="Pfam" id="PF00440">
    <property type="entry name" value="TetR_N"/>
    <property type="match status" value="1"/>
</dbReference>
<comment type="caution">
    <text evidence="6">The sequence shown here is derived from an EMBL/GenBank/DDBJ whole genome shotgun (WGS) entry which is preliminary data.</text>
</comment>
<evidence type="ECO:0000259" key="5">
    <source>
        <dbReference type="PROSITE" id="PS50977"/>
    </source>
</evidence>
<dbReference type="PANTHER" id="PTHR30055">
    <property type="entry name" value="HTH-TYPE TRANSCRIPTIONAL REGULATOR RUTR"/>
    <property type="match status" value="1"/>
</dbReference>
<evidence type="ECO:0000313" key="7">
    <source>
        <dbReference type="Proteomes" id="UP001601303"/>
    </source>
</evidence>
<dbReference type="InterPro" id="IPR036271">
    <property type="entry name" value="Tet_transcr_reg_TetR-rel_C_sf"/>
</dbReference>
<dbReference type="SUPFAM" id="SSF46689">
    <property type="entry name" value="Homeodomain-like"/>
    <property type="match status" value="1"/>
</dbReference>
<proteinExistence type="predicted"/>
<dbReference type="InterPro" id="IPR009057">
    <property type="entry name" value="Homeodomain-like_sf"/>
</dbReference>
<keyword evidence="1" id="KW-0805">Transcription regulation</keyword>
<dbReference type="InterPro" id="IPR049445">
    <property type="entry name" value="TetR_SbtR-like_C"/>
</dbReference>
<accession>A0ABW6M7B4</accession>
<keyword evidence="7" id="KW-1185">Reference proteome</keyword>
<dbReference type="InterPro" id="IPR001647">
    <property type="entry name" value="HTH_TetR"/>
</dbReference>
<dbReference type="Proteomes" id="UP001601303">
    <property type="component" value="Unassembled WGS sequence"/>
</dbReference>
<dbReference type="EMBL" id="JBIAHM010000007">
    <property type="protein sequence ID" value="MFE9601177.1"/>
    <property type="molecule type" value="Genomic_DNA"/>
</dbReference>
<dbReference type="RefSeq" id="WP_388108173.1">
    <property type="nucleotide sequence ID" value="NZ_JBIAHM010000007.1"/>
</dbReference>
<sequence length="189" mass="20311">MRSDARANRTRILEAAMEAFAADDEPSLGSIARRAGVGKGTLYRHFPSRESLVLQMYAYEVWQLTSCVSDLLANRPPFEALREWLTRLAHCGAGRAGLADALDGAVTQTVVVAETYGPVVDALTALLRANEEAGTVVSGLYADDVLLILGCLWRAGPDAEGRDRADRMLDVVLRGLGARPAAESRQTGP</sequence>
<feature type="domain" description="HTH tetR-type" evidence="5">
    <location>
        <begin position="6"/>
        <end position="64"/>
    </location>
</feature>
<dbReference type="InterPro" id="IPR050109">
    <property type="entry name" value="HTH-type_TetR-like_transc_reg"/>
</dbReference>
<evidence type="ECO:0000256" key="2">
    <source>
        <dbReference type="ARBA" id="ARBA00023125"/>
    </source>
</evidence>
<evidence type="ECO:0000256" key="1">
    <source>
        <dbReference type="ARBA" id="ARBA00023015"/>
    </source>
</evidence>
<keyword evidence="2 4" id="KW-0238">DNA-binding</keyword>
<keyword evidence="3" id="KW-0804">Transcription</keyword>